<dbReference type="OrthoDB" id="2104739at2759"/>
<dbReference type="AlphaFoldDB" id="A0A9W8MJ89"/>
<dbReference type="Proteomes" id="UP001140091">
    <property type="component" value="Unassembled WGS sequence"/>
</dbReference>
<protein>
    <recommendedName>
        <fullName evidence="4">HNH nuclease domain-containing protein</fullName>
    </recommendedName>
</protein>
<dbReference type="EMBL" id="JANBPK010000728">
    <property type="protein sequence ID" value="KAJ2934010.1"/>
    <property type="molecule type" value="Genomic_DNA"/>
</dbReference>
<feature type="region of interest" description="Disordered" evidence="1">
    <location>
        <begin position="329"/>
        <end position="353"/>
    </location>
</feature>
<evidence type="ECO:0008006" key="4">
    <source>
        <dbReference type="Google" id="ProtNLM"/>
    </source>
</evidence>
<keyword evidence="3" id="KW-1185">Reference proteome</keyword>
<comment type="caution">
    <text evidence="2">The sequence shown here is derived from an EMBL/GenBank/DDBJ whole genome shotgun (WGS) entry which is preliminary data.</text>
</comment>
<accession>A0A9W8MJ89</accession>
<reference evidence="2" key="1">
    <citation type="submission" date="2022-06" db="EMBL/GenBank/DDBJ databases">
        <title>Genome Sequence of Candolleomyces eurysporus.</title>
        <authorList>
            <person name="Buettner E."/>
        </authorList>
    </citation>
    <scope>NUCLEOTIDE SEQUENCE</scope>
    <source>
        <strain evidence="2">VTCC 930004</strain>
    </source>
</reference>
<evidence type="ECO:0000256" key="1">
    <source>
        <dbReference type="SAM" id="MobiDB-lite"/>
    </source>
</evidence>
<gene>
    <name evidence="2" type="ORF">H1R20_g3081</name>
</gene>
<feature type="non-terminal residue" evidence="2">
    <location>
        <position position="1"/>
    </location>
</feature>
<proteinExistence type="predicted"/>
<name>A0A9W8MJ89_9AGAR</name>
<evidence type="ECO:0000313" key="3">
    <source>
        <dbReference type="Proteomes" id="UP001140091"/>
    </source>
</evidence>
<sequence length="353" mass="40205">MSITFSPLDTPNQQVALQRVADAEHRLLAEIHTQEQGTDTFHTLKWRIASCRVLENLIRLGPNESTRSSVALSIVGCRDESQLVELGASYVQDLLIPLRGPKCRAPDLGGVSRFIFDEDDDEMDNAAQGLLQDHNTAKMKALFRDSSRCVVTGHIDLSAAENNIVLQKEVKEEFTRYSHYICENTRGVHILPESTRRPDNQAGTSVWEILERFGYESLCKENTGVGHHRLQNLLTMEPDVCDLFNSLKLWFEPTERDNTYRIKCYHWAFINLEREVTFTTPDAKTFPLPSRESLEIHATCCKVIHASDILTYIDELLDVYSDCDDDEVSCMDDKEDSEENWSSDEDPELASKD</sequence>
<evidence type="ECO:0000313" key="2">
    <source>
        <dbReference type="EMBL" id="KAJ2934010.1"/>
    </source>
</evidence>
<organism evidence="2 3">
    <name type="scientific">Candolleomyces eurysporus</name>
    <dbReference type="NCBI Taxonomy" id="2828524"/>
    <lineage>
        <taxon>Eukaryota</taxon>
        <taxon>Fungi</taxon>
        <taxon>Dikarya</taxon>
        <taxon>Basidiomycota</taxon>
        <taxon>Agaricomycotina</taxon>
        <taxon>Agaricomycetes</taxon>
        <taxon>Agaricomycetidae</taxon>
        <taxon>Agaricales</taxon>
        <taxon>Agaricineae</taxon>
        <taxon>Psathyrellaceae</taxon>
        <taxon>Candolleomyces</taxon>
    </lineage>
</organism>